<name>A0A7D9E855_PARCT</name>
<feature type="region of interest" description="Disordered" evidence="2">
    <location>
        <begin position="617"/>
        <end position="643"/>
    </location>
</feature>
<dbReference type="OrthoDB" id="5980518at2759"/>
<evidence type="ECO:0000256" key="2">
    <source>
        <dbReference type="SAM" id="MobiDB-lite"/>
    </source>
</evidence>
<comment type="caution">
    <text evidence="4">The sequence shown here is derived from an EMBL/GenBank/DDBJ whole genome shotgun (WGS) entry which is preliminary data.</text>
</comment>
<protein>
    <submittedName>
        <fullName evidence="4">Uncharacterized protein</fullName>
    </submittedName>
</protein>
<accession>A0A7D9E855</accession>
<evidence type="ECO:0000256" key="3">
    <source>
        <dbReference type="SAM" id="SignalP"/>
    </source>
</evidence>
<evidence type="ECO:0000313" key="4">
    <source>
        <dbReference type="EMBL" id="CAB4001050.1"/>
    </source>
</evidence>
<dbReference type="Proteomes" id="UP001152795">
    <property type="component" value="Unassembled WGS sequence"/>
</dbReference>
<evidence type="ECO:0000256" key="1">
    <source>
        <dbReference type="SAM" id="Coils"/>
    </source>
</evidence>
<feature type="signal peptide" evidence="3">
    <location>
        <begin position="1"/>
        <end position="18"/>
    </location>
</feature>
<feature type="coiled-coil region" evidence="1">
    <location>
        <begin position="463"/>
        <end position="497"/>
    </location>
</feature>
<organism evidence="4 5">
    <name type="scientific">Paramuricea clavata</name>
    <name type="common">Red gorgonian</name>
    <name type="synonym">Violescent sea-whip</name>
    <dbReference type="NCBI Taxonomy" id="317549"/>
    <lineage>
        <taxon>Eukaryota</taxon>
        <taxon>Metazoa</taxon>
        <taxon>Cnidaria</taxon>
        <taxon>Anthozoa</taxon>
        <taxon>Octocorallia</taxon>
        <taxon>Malacalcyonacea</taxon>
        <taxon>Plexauridae</taxon>
        <taxon>Paramuricea</taxon>
    </lineage>
</organism>
<proteinExistence type="predicted"/>
<gene>
    <name evidence="4" type="ORF">PACLA_8A045069</name>
</gene>
<feature type="chain" id="PRO_5043848535" evidence="3">
    <location>
        <begin position="19"/>
        <end position="784"/>
    </location>
</feature>
<evidence type="ECO:0000313" key="5">
    <source>
        <dbReference type="Proteomes" id="UP001152795"/>
    </source>
</evidence>
<keyword evidence="5" id="KW-1185">Reference proteome</keyword>
<dbReference type="AlphaFoldDB" id="A0A7D9E855"/>
<feature type="compositionally biased region" description="Polar residues" evidence="2">
    <location>
        <begin position="623"/>
        <end position="643"/>
    </location>
</feature>
<keyword evidence="3" id="KW-0732">Signal</keyword>
<keyword evidence="1" id="KW-0175">Coiled coil</keyword>
<sequence length="784" mass="79811">MKSCYLLVVLAVLCYGDARPQRDLVSNSQHKIVRKQHVPLHVRKQYIDTYGGNSVMSGNPVNQGFGETESPQSYIEDPENGQQANIANTLQGAGISLNSGLAQNDMGESQVGSMSNDLVDSTEGTEGRQMIGNGFMQGGGGGLDISPGGASNLGGSLDGSLGGSLGAGLGGGSIGGGGLGAGLGGGTSLGLGGGTIEMGGGSQGMGGGGQGIGGGGQGMEALNDEVGTGGDIGNGAGLGGSIGGAGLGGGSVQTIGAGSLGDGGGSLGDGGGSLGDSGIGGGSFGDGANLGGGNLGNGVIEGGSLGGNIGATGLNGLGNLGGGFGDNFGDVGGLSGGDNQISDSLAGLGGTSGGNIGDGVGLEALGSRIAAGSKAQNLGPLGGAHHMPGFAGVGGNEGLLTGMQSDHQTPLDMQLSGAADENPSMIHTGLTSILPGKTVHAHVSDKPTSNRPAISAPSMNAALQVQEQAKKQHQKRLGALKLKLKKLRGRLEALQRDGDKQDKIASSTQQNVNKEEINTLNELRVATQDAIQELHTDYPHAKKKQETAQPKHESLGSKLKTVDFTAKETGDTLEELLKLLDPELQDKKRGKVNKMNNTRLDDEAENKLALLTKKAEDEVDELASQNPKPKTVPQANAASSENTAKVAKQTLSISWKGLPVKDSNKDKLKKELSKLGKTKSTTKPKNLLKYKSLGCWRDDPDRVVPSLENTSTLLKDGYRVRKDSVKKCAQVAKDHGFKGFAVENGGQCFGGHDLLERYKKYGRSRDCANDGRGGDYALNIYTFQ</sequence>
<reference evidence="4" key="1">
    <citation type="submission" date="2020-04" db="EMBL/GenBank/DDBJ databases">
        <authorList>
            <person name="Alioto T."/>
            <person name="Alioto T."/>
            <person name="Gomez Garrido J."/>
        </authorList>
    </citation>
    <scope>NUCLEOTIDE SEQUENCE</scope>
    <source>
        <strain evidence="4">A484AB</strain>
    </source>
</reference>
<dbReference type="EMBL" id="CACRXK020003990">
    <property type="protein sequence ID" value="CAB4001050.1"/>
    <property type="molecule type" value="Genomic_DNA"/>
</dbReference>